<evidence type="ECO:0000313" key="2">
    <source>
        <dbReference type="EMBL" id="KHN75125.1"/>
    </source>
</evidence>
<gene>
    <name evidence="2" type="ORF">Tcan_09340</name>
</gene>
<proteinExistence type="predicted"/>
<evidence type="ECO:0000313" key="3">
    <source>
        <dbReference type="Proteomes" id="UP000031036"/>
    </source>
</evidence>
<protein>
    <submittedName>
        <fullName evidence="2">Uncharacterized protein</fullName>
    </submittedName>
</protein>
<feature type="compositionally biased region" description="Basic and acidic residues" evidence="1">
    <location>
        <begin position="27"/>
        <end position="36"/>
    </location>
</feature>
<comment type="caution">
    <text evidence="2">The sequence shown here is derived from an EMBL/GenBank/DDBJ whole genome shotgun (WGS) entry which is preliminary data.</text>
</comment>
<dbReference type="Proteomes" id="UP000031036">
    <property type="component" value="Unassembled WGS sequence"/>
</dbReference>
<dbReference type="AlphaFoldDB" id="A0A0B2V299"/>
<sequence>MIKREPASQPRFDSQLPPGDQAILLGDENRPRGRLESEDVSLRRREWIGEREKSCEAALIKEILS</sequence>
<organism evidence="2 3">
    <name type="scientific">Toxocara canis</name>
    <name type="common">Canine roundworm</name>
    <dbReference type="NCBI Taxonomy" id="6265"/>
    <lineage>
        <taxon>Eukaryota</taxon>
        <taxon>Metazoa</taxon>
        <taxon>Ecdysozoa</taxon>
        <taxon>Nematoda</taxon>
        <taxon>Chromadorea</taxon>
        <taxon>Rhabditida</taxon>
        <taxon>Spirurina</taxon>
        <taxon>Ascaridomorpha</taxon>
        <taxon>Ascaridoidea</taxon>
        <taxon>Toxocaridae</taxon>
        <taxon>Toxocara</taxon>
    </lineage>
</organism>
<name>A0A0B2V299_TOXCA</name>
<dbReference type="EMBL" id="JPKZ01002781">
    <property type="protein sequence ID" value="KHN75125.1"/>
    <property type="molecule type" value="Genomic_DNA"/>
</dbReference>
<keyword evidence="3" id="KW-1185">Reference proteome</keyword>
<accession>A0A0B2V299</accession>
<evidence type="ECO:0000256" key="1">
    <source>
        <dbReference type="SAM" id="MobiDB-lite"/>
    </source>
</evidence>
<feature type="region of interest" description="Disordered" evidence="1">
    <location>
        <begin position="1"/>
        <end position="36"/>
    </location>
</feature>
<reference evidence="2 3" key="1">
    <citation type="submission" date="2014-11" db="EMBL/GenBank/DDBJ databases">
        <title>Genetic blueprint of the zoonotic pathogen Toxocara canis.</title>
        <authorList>
            <person name="Zhu X.-Q."/>
            <person name="Korhonen P.K."/>
            <person name="Cai H."/>
            <person name="Young N.D."/>
            <person name="Nejsum P."/>
            <person name="von Samson-Himmelstjerna G."/>
            <person name="Boag P.R."/>
            <person name="Tan P."/>
            <person name="Li Q."/>
            <person name="Min J."/>
            <person name="Yang Y."/>
            <person name="Wang X."/>
            <person name="Fang X."/>
            <person name="Hall R.S."/>
            <person name="Hofmann A."/>
            <person name="Sternberg P.W."/>
            <person name="Jex A.R."/>
            <person name="Gasser R.B."/>
        </authorList>
    </citation>
    <scope>NUCLEOTIDE SEQUENCE [LARGE SCALE GENOMIC DNA]</scope>
    <source>
        <strain evidence="2">PN_DK_2014</strain>
    </source>
</reference>